<dbReference type="SUPFAM" id="SSF53686">
    <property type="entry name" value="Tryptophan synthase beta subunit-like PLP-dependent enzymes"/>
    <property type="match status" value="1"/>
</dbReference>
<keyword evidence="5" id="KW-1185">Reference proteome</keyword>
<dbReference type="InterPro" id="IPR001926">
    <property type="entry name" value="TrpB-like_PALP"/>
</dbReference>
<reference evidence="4" key="1">
    <citation type="submission" date="2022-12" db="EMBL/GenBank/DDBJ databases">
        <title>Bacterial isolates from different developmental stages of Nematostella vectensis.</title>
        <authorList>
            <person name="Fraune S."/>
        </authorList>
    </citation>
    <scope>NUCLEOTIDE SEQUENCE</scope>
    <source>
        <strain evidence="4">G21630-S1</strain>
    </source>
</reference>
<evidence type="ECO:0000256" key="1">
    <source>
        <dbReference type="ARBA" id="ARBA00001933"/>
    </source>
</evidence>
<sequence>MELKQHSHNRGIVTRYSQTVGHTPLLQLPVPHHKATLLLKLEQFNPMGNMKFRMALNMINAAEASGQLKPGGRIVESTSGNTGLGLAAIAAERGYRFTAIVDSHAAKDKLRAMRALGADIVFVDENSSDGELSTALRDETAARIAAEDPGSFWTEQHNNPANPDGYTSLAEELLEILGPEIEALVGAAGTGGSLCGTAKALRKTIPELYSLGVEPEGSIIFGGAGGTYYQSGTGTPPGAEIGVCVDYDQISLGVKVDDIAAFNTARYIARRFGLLIGGSAGGALYAAIRAIREGFLTGTVVVIIPDAGDKYLDSYYDDDWMAERKLLSTELPAELELFFGTRND</sequence>
<dbReference type="RefSeq" id="WP_269421743.1">
    <property type="nucleotide sequence ID" value="NZ_JAPWGY010000001.1"/>
</dbReference>
<organism evidence="4 5">
    <name type="scientific">Kiloniella laminariae</name>
    <dbReference type="NCBI Taxonomy" id="454162"/>
    <lineage>
        <taxon>Bacteria</taxon>
        <taxon>Pseudomonadati</taxon>
        <taxon>Pseudomonadota</taxon>
        <taxon>Alphaproteobacteria</taxon>
        <taxon>Rhodospirillales</taxon>
        <taxon>Kiloniellaceae</taxon>
        <taxon>Kiloniella</taxon>
    </lineage>
</organism>
<dbReference type="Pfam" id="PF00291">
    <property type="entry name" value="PALP"/>
    <property type="match status" value="1"/>
</dbReference>
<evidence type="ECO:0000313" key="5">
    <source>
        <dbReference type="Proteomes" id="UP001069802"/>
    </source>
</evidence>
<evidence type="ECO:0000313" key="4">
    <source>
        <dbReference type="EMBL" id="MCZ4279542.1"/>
    </source>
</evidence>
<name>A0ABT4LEL3_9PROT</name>
<dbReference type="PANTHER" id="PTHR10314">
    <property type="entry name" value="CYSTATHIONINE BETA-SYNTHASE"/>
    <property type="match status" value="1"/>
</dbReference>
<dbReference type="Proteomes" id="UP001069802">
    <property type="component" value="Unassembled WGS sequence"/>
</dbReference>
<dbReference type="InterPro" id="IPR050214">
    <property type="entry name" value="Cys_Synth/Cystath_Beta-Synth"/>
</dbReference>
<comment type="cofactor">
    <cofactor evidence="1">
        <name>pyridoxal 5'-phosphate</name>
        <dbReference type="ChEBI" id="CHEBI:597326"/>
    </cofactor>
</comment>
<evidence type="ECO:0000259" key="3">
    <source>
        <dbReference type="Pfam" id="PF00291"/>
    </source>
</evidence>
<gene>
    <name evidence="4" type="ORF">O4H49_02055</name>
</gene>
<accession>A0ABT4LEL3</accession>
<proteinExistence type="predicted"/>
<dbReference type="CDD" id="cd01561">
    <property type="entry name" value="CBS_like"/>
    <property type="match status" value="1"/>
</dbReference>
<dbReference type="InterPro" id="IPR036052">
    <property type="entry name" value="TrpB-like_PALP_sf"/>
</dbReference>
<keyword evidence="2" id="KW-0663">Pyridoxal phosphate</keyword>
<dbReference type="EMBL" id="JAPWGY010000001">
    <property type="protein sequence ID" value="MCZ4279542.1"/>
    <property type="molecule type" value="Genomic_DNA"/>
</dbReference>
<comment type="caution">
    <text evidence="4">The sequence shown here is derived from an EMBL/GenBank/DDBJ whole genome shotgun (WGS) entry which is preliminary data.</text>
</comment>
<protein>
    <submittedName>
        <fullName evidence="4">Cysteine synthase family protein</fullName>
    </submittedName>
</protein>
<feature type="domain" description="Tryptophan synthase beta chain-like PALP" evidence="3">
    <location>
        <begin position="17"/>
        <end position="306"/>
    </location>
</feature>
<dbReference type="Gene3D" id="3.40.50.1100">
    <property type="match status" value="2"/>
</dbReference>
<evidence type="ECO:0000256" key="2">
    <source>
        <dbReference type="ARBA" id="ARBA00022898"/>
    </source>
</evidence>